<proteinExistence type="inferred from homology"/>
<gene>
    <name evidence="12" type="ORF">I8U20_12855</name>
</gene>
<dbReference type="RefSeq" id="WP_181732867.1">
    <property type="nucleotide sequence ID" value="NZ_JACEIR010000013.1"/>
</dbReference>
<dbReference type="GO" id="GO:0008654">
    <property type="term" value="P:phospholipid biosynthetic process"/>
    <property type="evidence" value="ECO:0007669"/>
    <property type="project" value="UniProtKB-KW"/>
</dbReference>
<sequence>MYFFVVNQLSGNGRGKTVWSYIHRRLKELGVEYEAFFTQEAGDATRIVNDIKQHHPVKAVVAVGGDGTVNEVGSGLIGTDIPMGYIPAGTGNDFALGHQIPLDPEFALKRILRHQTYQVDTAKMNNRCLISFGGAGFDAKVANAVRMKRWEKQWFGRLTYGLEALKVFRSYTPQPVTLTVDGVRYDYEHVWLIAVSNIPNFAGGIKICPQAEKNDGLLDLCCIQNLSSFEFLRLFPTAYSGKHTRHKSVIFHRGKEFTITPQGSCLAHVDGEILDETPITVKVVPKSLTVL</sequence>
<evidence type="ECO:0000256" key="2">
    <source>
        <dbReference type="ARBA" id="ARBA00005983"/>
    </source>
</evidence>
<dbReference type="Gene3D" id="2.60.200.40">
    <property type="match status" value="1"/>
</dbReference>
<dbReference type="PANTHER" id="PTHR12358:SF54">
    <property type="entry name" value="SPHINGOSINE KINASE RELATED PROTEIN"/>
    <property type="match status" value="1"/>
</dbReference>
<evidence type="ECO:0000256" key="9">
    <source>
        <dbReference type="ARBA" id="ARBA00023209"/>
    </source>
</evidence>
<evidence type="ECO:0000256" key="3">
    <source>
        <dbReference type="ARBA" id="ARBA00022516"/>
    </source>
</evidence>
<reference evidence="12 13" key="1">
    <citation type="submission" date="2020-12" db="EMBL/GenBank/DDBJ databases">
        <title>WGS of Thermoactinomyces spp.</title>
        <authorList>
            <person name="Cheng K."/>
        </authorList>
    </citation>
    <scope>NUCLEOTIDE SEQUENCE [LARGE SCALE GENOMIC DNA]</scope>
    <source>
        <strain evidence="13">CICC 10671\DSM 43846</strain>
    </source>
</reference>
<evidence type="ECO:0000256" key="5">
    <source>
        <dbReference type="ARBA" id="ARBA00022741"/>
    </source>
</evidence>
<keyword evidence="7" id="KW-0067">ATP-binding</keyword>
<dbReference type="InterPro" id="IPR001206">
    <property type="entry name" value="Diacylglycerol_kinase_cat_dom"/>
</dbReference>
<keyword evidence="10" id="KW-1208">Phospholipid metabolism</keyword>
<keyword evidence="5" id="KW-0547">Nucleotide-binding</keyword>
<dbReference type="Proteomes" id="UP000633619">
    <property type="component" value="Unassembled WGS sequence"/>
</dbReference>
<dbReference type="GO" id="GO:0005524">
    <property type="term" value="F:ATP binding"/>
    <property type="evidence" value="ECO:0007669"/>
    <property type="project" value="UniProtKB-KW"/>
</dbReference>
<evidence type="ECO:0000256" key="1">
    <source>
        <dbReference type="ARBA" id="ARBA00001946"/>
    </source>
</evidence>
<dbReference type="InterPro" id="IPR017438">
    <property type="entry name" value="ATP-NAD_kinase_N"/>
</dbReference>
<dbReference type="GO" id="GO:0016301">
    <property type="term" value="F:kinase activity"/>
    <property type="evidence" value="ECO:0007669"/>
    <property type="project" value="UniProtKB-KW"/>
</dbReference>
<keyword evidence="8" id="KW-0443">Lipid metabolism</keyword>
<keyword evidence="13" id="KW-1185">Reference proteome</keyword>
<evidence type="ECO:0000256" key="10">
    <source>
        <dbReference type="ARBA" id="ARBA00023264"/>
    </source>
</evidence>
<comment type="cofactor">
    <cofactor evidence="1">
        <name>Mg(2+)</name>
        <dbReference type="ChEBI" id="CHEBI:18420"/>
    </cofactor>
</comment>
<accession>A0A8I1DG28</accession>
<dbReference type="InterPro" id="IPR045540">
    <property type="entry name" value="YegS/DAGK_C"/>
</dbReference>
<evidence type="ECO:0000259" key="11">
    <source>
        <dbReference type="PROSITE" id="PS50146"/>
    </source>
</evidence>
<feature type="domain" description="DAGKc" evidence="11">
    <location>
        <begin position="1"/>
        <end position="128"/>
    </location>
</feature>
<evidence type="ECO:0000256" key="7">
    <source>
        <dbReference type="ARBA" id="ARBA00022840"/>
    </source>
</evidence>
<dbReference type="InterPro" id="IPR016064">
    <property type="entry name" value="NAD/diacylglycerol_kinase_sf"/>
</dbReference>
<keyword evidence="6 12" id="KW-0418">Kinase</keyword>
<keyword evidence="9" id="KW-0594">Phospholipid biosynthesis</keyword>
<dbReference type="NCBIfam" id="TIGR00147">
    <property type="entry name" value="YegS/Rv2252/BmrU family lipid kinase"/>
    <property type="match status" value="1"/>
</dbReference>
<dbReference type="EMBL" id="JAECVW010000011">
    <property type="protein sequence ID" value="MBH8596190.1"/>
    <property type="molecule type" value="Genomic_DNA"/>
</dbReference>
<evidence type="ECO:0000256" key="6">
    <source>
        <dbReference type="ARBA" id="ARBA00022777"/>
    </source>
</evidence>
<dbReference type="InterPro" id="IPR005218">
    <property type="entry name" value="Diacylglycerol/lipid_kinase"/>
</dbReference>
<dbReference type="PANTHER" id="PTHR12358">
    <property type="entry name" value="SPHINGOSINE KINASE"/>
    <property type="match status" value="1"/>
</dbReference>
<comment type="similarity">
    <text evidence="2">Belongs to the diacylglycerol/lipid kinase family.</text>
</comment>
<dbReference type="AlphaFoldDB" id="A0A8I1DG28"/>
<comment type="caution">
    <text evidence="12">The sequence shown here is derived from an EMBL/GenBank/DDBJ whole genome shotgun (WGS) entry which is preliminary data.</text>
</comment>
<evidence type="ECO:0000313" key="12">
    <source>
        <dbReference type="EMBL" id="MBH8596190.1"/>
    </source>
</evidence>
<name>A0A8I1DG28_THEIN</name>
<dbReference type="PROSITE" id="PS50146">
    <property type="entry name" value="DAGK"/>
    <property type="match status" value="1"/>
</dbReference>
<protein>
    <submittedName>
        <fullName evidence="12">Diacylglycerol kinase family lipid kinase</fullName>
    </submittedName>
</protein>
<dbReference type="SMART" id="SM00046">
    <property type="entry name" value="DAGKc"/>
    <property type="match status" value="1"/>
</dbReference>
<evidence type="ECO:0000313" key="13">
    <source>
        <dbReference type="Proteomes" id="UP000633619"/>
    </source>
</evidence>
<dbReference type="Pfam" id="PF19279">
    <property type="entry name" value="YegS_C"/>
    <property type="match status" value="1"/>
</dbReference>
<dbReference type="Gene3D" id="3.40.50.10330">
    <property type="entry name" value="Probable inorganic polyphosphate/atp-NAD kinase, domain 1"/>
    <property type="match status" value="1"/>
</dbReference>
<keyword evidence="3" id="KW-0444">Lipid biosynthesis</keyword>
<evidence type="ECO:0000256" key="4">
    <source>
        <dbReference type="ARBA" id="ARBA00022679"/>
    </source>
</evidence>
<organism evidence="12 13">
    <name type="scientific">Thermoactinomyces intermedius</name>
    <dbReference type="NCBI Taxonomy" id="2024"/>
    <lineage>
        <taxon>Bacteria</taxon>
        <taxon>Bacillati</taxon>
        <taxon>Bacillota</taxon>
        <taxon>Bacilli</taxon>
        <taxon>Bacillales</taxon>
        <taxon>Thermoactinomycetaceae</taxon>
        <taxon>Thermoactinomyces</taxon>
    </lineage>
</organism>
<dbReference type="InterPro" id="IPR050187">
    <property type="entry name" value="Lipid_Phosphate_FormReg"/>
</dbReference>
<dbReference type="Pfam" id="PF00781">
    <property type="entry name" value="DAGK_cat"/>
    <property type="match status" value="1"/>
</dbReference>
<keyword evidence="4" id="KW-0808">Transferase</keyword>
<dbReference type="SUPFAM" id="SSF111331">
    <property type="entry name" value="NAD kinase/diacylglycerol kinase-like"/>
    <property type="match status" value="1"/>
</dbReference>
<evidence type="ECO:0000256" key="8">
    <source>
        <dbReference type="ARBA" id="ARBA00023098"/>
    </source>
</evidence>